<accession>A0A511MAY0</accession>
<dbReference type="Proteomes" id="UP000321424">
    <property type="component" value="Unassembled WGS sequence"/>
</dbReference>
<dbReference type="RefSeq" id="WP_147129424.1">
    <property type="nucleotide sequence ID" value="NZ_BJXA01000008.1"/>
</dbReference>
<dbReference type="Pfam" id="PF15586">
    <property type="entry name" value="Imm8"/>
    <property type="match status" value="1"/>
</dbReference>
<protein>
    <recommendedName>
        <fullName evidence="3">Immunity protein 8</fullName>
    </recommendedName>
</protein>
<name>A0A511MAY0_9NOCA</name>
<evidence type="ECO:0000313" key="1">
    <source>
        <dbReference type="EMBL" id="GEM37258.1"/>
    </source>
</evidence>
<dbReference type="AlphaFoldDB" id="A0A511MAY0"/>
<sequence length="114" mass="13046">MKAELKYIHSPDADLERGPVPSDALFVQLMIGPADGPAEESFDLMVCTPEARDSVVDQSNPDSSRYLLVLERIDPALIKRYVEDFLKDIERPTWQELALQIGQLARWEFHEYTP</sequence>
<comment type="caution">
    <text evidence="1">The sequence shown here is derived from an EMBL/GenBank/DDBJ whole genome shotgun (WGS) entry which is preliminary data.</text>
</comment>
<gene>
    <name evidence="1" type="ORF">NN4_17770</name>
</gene>
<evidence type="ECO:0000313" key="2">
    <source>
        <dbReference type="Proteomes" id="UP000321424"/>
    </source>
</evidence>
<keyword evidence="2" id="KW-1185">Reference proteome</keyword>
<dbReference type="EMBL" id="BJXA01000008">
    <property type="protein sequence ID" value="GEM37258.1"/>
    <property type="molecule type" value="Genomic_DNA"/>
</dbReference>
<dbReference type="InterPro" id="IPR028964">
    <property type="entry name" value="Imm8"/>
</dbReference>
<organism evidence="1 2">
    <name type="scientific">Nocardia ninae NBRC 108245</name>
    <dbReference type="NCBI Taxonomy" id="1210091"/>
    <lineage>
        <taxon>Bacteria</taxon>
        <taxon>Bacillati</taxon>
        <taxon>Actinomycetota</taxon>
        <taxon>Actinomycetes</taxon>
        <taxon>Mycobacteriales</taxon>
        <taxon>Nocardiaceae</taxon>
        <taxon>Nocardia</taxon>
    </lineage>
</organism>
<evidence type="ECO:0008006" key="3">
    <source>
        <dbReference type="Google" id="ProtNLM"/>
    </source>
</evidence>
<dbReference type="OrthoDB" id="5521406at2"/>
<reference evidence="1 2" key="1">
    <citation type="submission" date="2019-07" db="EMBL/GenBank/DDBJ databases">
        <title>Whole genome shotgun sequence of Nocardia ninae NBRC 108245.</title>
        <authorList>
            <person name="Hosoyama A."/>
            <person name="Uohara A."/>
            <person name="Ohji S."/>
            <person name="Ichikawa N."/>
        </authorList>
    </citation>
    <scope>NUCLEOTIDE SEQUENCE [LARGE SCALE GENOMIC DNA]</scope>
    <source>
        <strain evidence="1 2">NBRC 108245</strain>
    </source>
</reference>
<proteinExistence type="predicted"/>